<dbReference type="RefSeq" id="WP_354016002.1">
    <property type="nucleotide sequence ID" value="NZ_JBEPMU010000008.1"/>
</dbReference>
<keyword evidence="5" id="KW-1185">Reference proteome</keyword>
<evidence type="ECO:0000256" key="1">
    <source>
        <dbReference type="ARBA" id="ARBA00023002"/>
    </source>
</evidence>
<keyword evidence="1 4" id="KW-0560">Oxidoreductase</keyword>
<dbReference type="InterPro" id="IPR013131">
    <property type="entry name" value="Mannitol_DH_N"/>
</dbReference>
<organism evidence="4 5">
    <name type="scientific">Dyella japonica</name>
    <dbReference type="NCBI Taxonomy" id="231455"/>
    <lineage>
        <taxon>Bacteria</taxon>
        <taxon>Pseudomonadati</taxon>
        <taxon>Pseudomonadota</taxon>
        <taxon>Gammaproteobacteria</taxon>
        <taxon>Lysobacterales</taxon>
        <taxon>Rhodanobacteraceae</taxon>
        <taxon>Dyella</taxon>
    </lineage>
</organism>
<name>A0ABV2K0P5_9GAMM</name>
<dbReference type="Pfam" id="PF01232">
    <property type="entry name" value="Mannitol_dh"/>
    <property type="match status" value="1"/>
</dbReference>
<dbReference type="InterPro" id="IPR050988">
    <property type="entry name" value="Mannitol_DH/Oxidoreductase"/>
</dbReference>
<evidence type="ECO:0000313" key="4">
    <source>
        <dbReference type="EMBL" id="MET3654656.1"/>
    </source>
</evidence>
<dbReference type="Proteomes" id="UP001549184">
    <property type="component" value="Unassembled WGS sequence"/>
</dbReference>
<dbReference type="InterPro" id="IPR036291">
    <property type="entry name" value="NAD(P)-bd_dom_sf"/>
</dbReference>
<proteinExistence type="predicted"/>
<evidence type="ECO:0000259" key="2">
    <source>
        <dbReference type="Pfam" id="PF01232"/>
    </source>
</evidence>
<feature type="domain" description="Mannitol dehydrogenase C-terminal" evidence="3">
    <location>
        <begin position="264"/>
        <end position="407"/>
    </location>
</feature>
<evidence type="ECO:0000313" key="5">
    <source>
        <dbReference type="Proteomes" id="UP001549184"/>
    </source>
</evidence>
<sequence>MTQRLSRDVLAQLAPSVHRPDYDRDAKACGIVHVGIGAFHRAHQAVYTDDAMNGGDGNWCITGVSLRSPDVHDQLAPQDGLYTLNERGPNAAAPRLIGAVRRVLVAPRDPSAVVDAMADPGVHIVTLTVTEKGYLARGEGSLYDYIGKALARRRSQGSGGLTLISCDNLPHNGERFSAALGEYLESLDADTARWFQTECACPSTMVDRIVPMTTDTDRADVARTIGVRDEAAVVTEHFHQWVIEDRFAGPRPRWEAGGAQFVRDVRAYEAAKLRMLNGAHSALAYLGLARGHEYVHQAIADPQIAPLIARLMREEAVPTLPSVDMDLLRYADALIERFTNAALPHRLRQIAMDGSQKIPQRWLATLDWHSRRNQRCPALITALAAWIDYVRGEGRLVDDPMADALAALWASEGRGGIARALFGPQGRFEASWVAPEVDLQALTGLLDSD</sequence>
<dbReference type="Gene3D" id="3.40.50.720">
    <property type="entry name" value="NAD(P)-binding Rossmann-like Domain"/>
    <property type="match status" value="1"/>
</dbReference>
<gene>
    <name evidence="4" type="ORF">ABIC75_004404</name>
</gene>
<dbReference type="PANTHER" id="PTHR43362:SF1">
    <property type="entry name" value="MANNITOL DEHYDROGENASE 2-RELATED"/>
    <property type="match status" value="1"/>
</dbReference>
<dbReference type="GO" id="GO:0008866">
    <property type="term" value="F:fructuronate reductase activity"/>
    <property type="evidence" value="ECO:0007669"/>
    <property type="project" value="UniProtKB-EC"/>
</dbReference>
<dbReference type="PRINTS" id="PR00084">
    <property type="entry name" value="MTLDHDRGNASE"/>
</dbReference>
<dbReference type="Gene3D" id="1.10.1040.10">
    <property type="entry name" value="N-(1-d-carboxylethyl)-l-norvaline Dehydrogenase, domain 2"/>
    <property type="match status" value="1"/>
</dbReference>
<dbReference type="EC" id="1.1.1.57" evidence="4"/>
<dbReference type="SUPFAM" id="SSF48179">
    <property type="entry name" value="6-phosphogluconate dehydrogenase C-terminal domain-like"/>
    <property type="match status" value="1"/>
</dbReference>
<dbReference type="InterPro" id="IPR000669">
    <property type="entry name" value="Mannitol_DH"/>
</dbReference>
<evidence type="ECO:0000259" key="3">
    <source>
        <dbReference type="Pfam" id="PF08125"/>
    </source>
</evidence>
<dbReference type="SUPFAM" id="SSF51735">
    <property type="entry name" value="NAD(P)-binding Rossmann-fold domains"/>
    <property type="match status" value="1"/>
</dbReference>
<feature type="domain" description="Mannitol dehydrogenase N-terminal" evidence="2">
    <location>
        <begin position="30"/>
        <end position="255"/>
    </location>
</feature>
<dbReference type="InterPro" id="IPR008927">
    <property type="entry name" value="6-PGluconate_DH-like_C_sf"/>
</dbReference>
<dbReference type="Pfam" id="PF08125">
    <property type="entry name" value="Mannitol_dh_C"/>
    <property type="match status" value="1"/>
</dbReference>
<dbReference type="InterPro" id="IPR013118">
    <property type="entry name" value="Mannitol_DH_C"/>
</dbReference>
<accession>A0ABV2K0P5</accession>
<dbReference type="PANTHER" id="PTHR43362">
    <property type="entry name" value="MANNITOL DEHYDROGENASE DSF1-RELATED"/>
    <property type="match status" value="1"/>
</dbReference>
<dbReference type="EMBL" id="JBEPMU010000008">
    <property type="protein sequence ID" value="MET3654656.1"/>
    <property type="molecule type" value="Genomic_DNA"/>
</dbReference>
<protein>
    <submittedName>
        <fullName evidence="4">Fructuronate reductase</fullName>
        <ecNumber evidence="4">1.1.1.57</ecNumber>
    </submittedName>
</protein>
<dbReference type="InterPro" id="IPR013328">
    <property type="entry name" value="6PGD_dom2"/>
</dbReference>
<comment type="caution">
    <text evidence="4">The sequence shown here is derived from an EMBL/GenBank/DDBJ whole genome shotgun (WGS) entry which is preliminary data.</text>
</comment>
<reference evidence="4 5" key="1">
    <citation type="submission" date="2024-06" db="EMBL/GenBank/DDBJ databases">
        <title>Sorghum-associated microbial communities from plants grown in Nebraska, USA.</title>
        <authorList>
            <person name="Schachtman D."/>
        </authorList>
    </citation>
    <scope>NUCLEOTIDE SEQUENCE [LARGE SCALE GENOMIC DNA]</scope>
    <source>
        <strain evidence="4 5">1073</strain>
    </source>
</reference>